<dbReference type="AlphaFoldDB" id="A0A158CG25"/>
<accession>A0A158CG25</accession>
<name>A0A158CG25_9BURK</name>
<keyword evidence="2" id="KW-0732">Signal</keyword>
<proteinExistence type="predicted"/>
<evidence type="ECO:0000313" key="3">
    <source>
        <dbReference type="EMBL" id="SAK80856.1"/>
    </source>
</evidence>
<feature type="chain" id="PRO_5007622938" description="Lipoprotein" evidence="2">
    <location>
        <begin position="23"/>
        <end position="89"/>
    </location>
</feature>
<protein>
    <recommendedName>
        <fullName evidence="5">Lipoprotein</fullName>
    </recommendedName>
</protein>
<dbReference type="OrthoDB" id="9133940at2"/>
<dbReference type="STRING" id="1777140.AWB79_05259"/>
<comment type="caution">
    <text evidence="3">The sequence shown here is derived from an EMBL/GenBank/DDBJ whole genome shotgun (WGS) entry which is preliminary data.</text>
</comment>
<feature type="region of interest" description="Disordered" evidence="1">
    <location>
        <begin position="33"/>
        <end position="76"/>
    </location>
</feature>
<organism evidence="3 4">
    <name type="scientific">Caballeronia hypogeia</name>
    <dbReference type="NCBI Taxonomy" id="1777140"/>
    <lineage>
        <taxon>Bacteria</taxon>
        <taxon>Pseudomonadati</taxon>
        <taxon>Pseudomonadota</taxon>
        <taxon>Betaproteobacteria</taxon>
        <taxon>Burkholderiales</taxon>
        <taxon>Burkholderiaceae</taxon>
        <taxon>Caballeronia</taxon>
    </lineage>
</organism>
<keyword evidence="4" id="KW-1185">Reference proteome</keyword>
<feature type="compositionally biased region" description="Polar residues" evidence="1">
    <location>
        <begin position="33"/>
        <end position="47"/>
    </location>
</feature>
<evidence type="ECO:0000256" key="1">
    <source>
        <dbReference type="SAM" id="MobiDB-lite"/>
    </source>
</evidence>
<feature type="compositionally biased region" description="Low complexity" evidence="1">
    <location>
        <begin position="56"/>
        <end position="70"/>
    </location>
</feature>
<reference evidence="3" key="1">
    <citation type="submission" date="2016-01" db="EMBL/GenBank/DDBJ databases">
        <authorList>
            <person name="Peeters C."/>
        </authorList>
    </citation>
    <scope>NUCLEOTIDE SEQUENCE</scope>
    <source>
        <strain evidence="3">LMG 29322</strain>
    </source>
</reference>
<dbReference type="RefSeq" id="WP_061170328.1">
    <property type="nucleotide sequence ID" value="NZ_FCOA02000021.1"/>
</dbReference>
<evidence type="ECO:0000313" key="4">
    <source>
        <dbReference type="Proteomes" id="UP000054851"/>
    </source>
</evidence>
<sequence length="89" mass="8851">MKIILTSAAMVAAFSLGTLTQAQETSDTLQSIPASAQQNAQGATPSGDTAYGGVPAGQSASGKSSKWSAGPQVNCAPRPFCDIYSGGGQ</sequence>
<evidence type="ECO:0000256" key="2">
    <source>
        <dbReference type="SAM" id="SignalP"/>
    </source>
</evidence>
<gene>
    <name evidence="3" type="ORF">AWB79_05259</name>
</gene>
<evidence type="ECO:0008006" key="5">
    <source>
        <dbReference type="Google" id="ProtNLM"/>
    </source>
</evidence>
<dbReference type="Proteomes" id="UP000054851">
    <property type="component" value="Unassembled WGS sequence"/>
</dbReference>
<dbReference type="EMBL" id="FCOA02000021">
    <property type="protein sequence ID" value="SAK80856.1"/>
    <property type="molecule type" value="Genomic_DNA"/>
</dbReference>
<feature type="signal peptide" evidence="2">
    <location>
        <begin position="1"/>
        <end position="22"/>
    </location>
</feature>